<evidence type="ECO:0000313" key="1">
    <source>
        <dbReference type="EMBL" id="BAT93488.1"/>
    </source>
</evidence>
<proteinExistence type="predicted"/>
<evidence type="ECO:0000313" key="2">
    <source>
        <dbReference type="Proteomes" id="UP000291084"/>
    </source>
</evidence>
<organism evidence="1 2">
    <name type="scientific">Vigna angularis var. angularis</name>
    <dbReference type="NCBI Taxonomy" id="157739"/>
    <lineage>
        <taxon>Eukaryota</taxon>
        <taxon>Viridiplantae</taxon>
        <taxon>Streptophyta</taxon>
        <taxon>Embryophyta</taxon>
        <taxon>Tracheophyta</taxon>
        <taxon>Spermatophyta</taxon>
        <taxon>Magnoliopsida</taxon>
        <taxon>eudicotyledons</taxon>
        <taxon>Gunneridae</taxon>
        <taxon>Pentapetalae</taxon>
        <taxon>rosids</taxon>
        <taxon>fabids</taxon>
        <taxon>Fabales</taxon>
        <taxon>Fabaceae</taxon>
        <taxon>Papilionoideae</taxon>
        <taxon>50 kb inversion clade</taxon>
        <taxon>NPAAA clade</taxon>
        <taxon>indigoferoid/millettioid clade</taxon>
        <taxon>Phaseoleae</taxon>
        <taxon>Vigna</taxon>
    </lineage>
</organism>
<protein>
    <submittedName>
        <fullName evidence="1">Uncharacterized protein</fullName>
    </submittedName>
</protein>
<gene>
    <name evidence="1" type="primary">Vigan.07G245700</name>
    <name evidence="1" type="ORF">VIGAN_07245700</name>
</gene>
<reference evidence="1 2" key="1">
    <citation type="journal article" date="2015" name="Sci. Rep.">
        <title>The power of single molecule real-time sequencing technology in the de novo assembly of a eukaryotic genome.</title>
        <authorList>
            <person name="Sakai H."/>
            <person name="Naito K."/>
            <person name="Ogiso-Tanaka E."/>
            <person name="Takahashi Y."/>
            <person name="Iseki K."/>
            <person name="Muto C."/>
            <person name="Satou K."/>
            <person name="Teruya K."/>
            <person name="Shiroma A."/>
            <person name="Shimoji M."/>
            <person name="Hirano T."/>
            <person name="Itoh T."/>
            <person name="Kaga A."/>
            <person name="Tomooka N."/>
        </authorList>
    </citation>
    <scope>NUCLEOTIDE SEQUENCE [LARGE SCALE GENOMIC DNA]</scope>
    <source>
        <strain evidence="2">cv. Shumari</strain>
    </source>
</reference>
<name>A0A0S3SL01_PHAAN</name>
<dbReference type="EMBL" id="AP015040">
    <property type="protein sequence ID" value="BAT93488.1"/>
    <property type="molecule type" value="Genomic_DNA"/>
</dbReference>
<keyword evidence="2" id="KW-1185">Reference proteome</keyword>
<dbReference type="Proteomes" id="UP000291084">
    <property type="component" value="Chromosome 7"/>
</dbReference>
<sequence>MLGGEKHLSRAQGVEEEGGLIPRQIMSSTEGGGPGWATSWLVAGGVLPTGCGTSCRALNCIGPPYHISIESILQKIFALPAHNKNLFAACVILFWYVIKQNLEEDKVCAGLAATYFQLRGKFVLTFTHLTKYALITVKQIASFFNDKVAA</sequence>
<accession>A0A0S3SL01</accession>
<dbReference type="AlphaFoldDB" id="A0A0S3SL01"/>